<protein>
    <submittedName>
        <fullName evidence="1">Uncharacterized protein</fullName>
    </submittedName>
</protein>
<accession>A0A455T6X0</accession>
<sequence>MFSFYVLLDEEIAIPIYEMIKYPWEEWVIEARENSYFKSELLEVLLAFPGVSSFREQLFDNYSPAVALLIIRQHGSTCSPPTKDPGDIIAPAVEQATWRQRASDDAGLLGGGFPW</sequence>
<gene>
    <name evidence="1" type="ORF">KTA_19730</name>
</gene>
<evidence type="ECO:0000313" key="1">
    <source>
        <dbReference type="EMBL" id="BBH93774.1"/>
    </source>
</evidence>
<dbReference type="AlphaFoldDB" id="A0A455T6X0"/>
<name>A0A455T6X0_9CHLR</name>
<reference evidence="1" key="1">
    <citation type="submission" date="2018-12" db="EMBL/GenBank/DDBJ databases">
        <title>Novel natural products biosynthetic potential of the class Ktedonobacteria.</title>
        <authorList>
            <person name="Zheng Y."/>
            <person name="Saitou A."/>
            <person name="Wang C.M."/>
            <person name="Toyoda A."/>
            <person name="Minakuchi Y."/>
            <person name="Sekiguchi Y."/>
            <person name="Ueda K."/>
            <person name="Takano H."/>
            <person name="Sakai Y."/>
            <person name="Yokota A."/>
            <person name="Yabe S."/>
        </authorList>
    </citation>
    <scope>NUCLEOTIDE SEQUENCE</scope>
    <source>
        <strain evidence="1">A3-2</strain>
    </source>
</reference>
<proteinExistence type="predicted"/>
<organism evidence="1">
    <name type="scientific">Thermogemmatispora argillosa</name>
    <dbReference type="NCBI Taxonomy" id="2045280"/>
    <lineage>
        <taxon>Bacteria</taxon>
        <taxon>Bacillati</taxon>
        <taxon>Chloroflexota</taxon>
        <taxon>Ktedonobacteria</taxon>
        <taxon>Thermogemmatisporales</taxon>
        <taxon>Thermogemmatisporaceae</taxon>
        <taxon>Thermogemmatispora</taxon>
    </lineage>
</organism>
<dbReference type="EMBL" id="AP019377">
    <property type="protein sequence ID" value="BBH93774.1"/>
    <property type="molecule type" value="Genomic_DNA"/>
</dbReference>